<dbReference type="GO" id="GO:0051920">
    <property type="term" value="F:peroxiredoxin activity"/>
    <property type="evidence" value="ECO:0007669"/>
    <property type="project" value="InterPro"/>
</dbReference>
<dbReference type="RefSeq" id="WP_124322967.1">
    <property type="nucleotide sequence ID" value="NZ_CP027753.1"/>
</dbReference>
<dbReference type="Pfam" id="PF02627">
    <property type="entry name" value="CMD"/>
    <property type="match status" value="1"/>
</dbReference>
<dbReference type="SUPFAM" id="SSF69118">
    <property type="entry name" value="AhpD-like"/>
    <property type="match status" value="1"/>
</dbReference>
<dbReference type="PANTHER" id="PTHR33570">
    <property type="entry name" value="4-CARBOXYMUCONOLACTONE DECARBOXYLASE FAMILY PROTEIN"/>
    <property type="match status" value="1"/>
</dbReference>
<dbReference type="InterPro" id="IPR052512">
    <property type="entry name" value="4CMD/NDH-1_regulator"/>
</dbReference>
<organism evidence="2 3">
    <name type="scientific">Pseudomonas chlororaphis</name>
    <dbReference type="NCBI Taxonomy" id="587753"/>
    <lineage>
        <taxon>Bacteria</taxon>
        <taxon>Pseudomonadati</taxon>
        <taxon>Pseudomonadota</taxon>
        <taxon>Gammaproteobacteria</taxon>
        <taxon>Pseudomonadales</taxon>
        <taxon>Pseudomonadaceae</taxon>
        <taxon>Pseudomonas</taxon>
    </lineage>
</organism>
<dbReference type="Proteomes" id="UP000268048">
    <property type="component" value="Chromosome"/>
</dbReference>
<evidence type="ECO:0000259" key="1">
    <source>
        <dbReference type="Pfam" id="PF02627"/>
    </source>
</evidence>
<dbReference type="InterPro" id="IPR029032">
    <property type="entry name" value="AhpD-like"/>
</dbReference>
<dbReference type="AlphaFoldDB" id="A0A3G7U0E0"/>
<reference evidence="2 3" key="1">
    <citation type="submission" date="2018-03" db="EMBL/GenBank/DDBJ databases">
        <title>Diversity of phytobeneficial traits revealed by whole-genome analysis of worldwide-isolated phenazine-producing Pseudomonas spp.</title>
        <authorList>
            <person name="Biessy A."/>
            <person name="Novinscak A."/>
            <person name="Blom J."/>
            <person name="Leger G."/>
            <person name="Thomashow L.S."/>
            <person name="Cazorla F.M."/>
            <person name="Josic D."/>
            <person name="Filion M."/>
        </authorList>
    </citation>
    <scope>NUCLEOTIDE SEQUENCE [LARGE SCALE GENOMIC DNA]</scope>
    <source>
        <strain evidence="2 3">B25</strain>
    </source>
</reference>
<accession>A0A3G7U0E0</accession>
<dbReference type="EMBL" id="CP027753">
    <property type="protein sequence ID" value="AZE52172.1"/>
    <property type="molecule type" value="Genomic_DNA"/>
</dbReference>
<dbReference type="InterPro" id="IPR003779">
    <property type="entry name" value="CMD-like"/>
</dbReference>
<gene>
    <name evidence="2" type="ORF">C4K04_6544</name>
</gene>
<evidence type="ECO:0000313" key="2">
    <source>
        <dbReference type="EMBL" id="AZE52172.1"/>
    </source>
</evidence>
<dbReference type="PANTHER" id="PTHR33570:SF10">
    <property type="entry name" value="GAMMA-CARBOXYMUCONOLACTONE DECARBOXYLASE"/>
    <property type="match status" value="1"/>
</dbReference>
<feature type="domain" description="Carboxymuconolactone decarboxylase-like" evidence="1">
    <location>
        <begin position="42"/>
        <end position="128"/>
    </location>
</feature>
<sequence>MSISNSNTSTLDQLYKQGVNTFNKSLSISAQEFVANVDALAPEFGRLIVEMEFGAMYNRPGLNVNTRELVIIASCAALGATGLGALKMHIPAALRHGVTKAEIVESLVQVSMAAGLPAALGALQAANEVFAELDAKAAGN</sequence>
<name>A0A3G7U0E0_9PSED</name>
<protein>
    <recommendedName>
        <fullName evidence="1">Carboxymuconolactone decarboxylase-like domain-containing protein</fullName>
    </recommendedName>
</protein>
<evidence type="ECO:0000313" key="3">
    <source>
        <dbReference type="Proteomes" id="UP000268048"/>
    </source>
</evidence>
<proteinExistence type="predicted"/>
<dbReference type="Gene3D" id="1.20.1290.10">
    <property type="entry name" value="AhpD-like"/>
    <property type="match status" value="1"/>
</dbReference>